<feature type="transmembrane region" description="Helical" evidence="5">
    <location>
        <begin position="257"/>
        <end position="278"/>
    </location>
</feature>
<comment type="catalytic activity">
    <reaction evidence="5">
        <text>a quinone + NADH + 5 H(+)(in) = a quinol + NAD(+) + 4 H(+)(out)</text>
        <dbReference type="Rhea" id="RHEA:57888"/>
        <dbReference type="ChEBI" id="CHEBI:15378"/>
        <dbReference type="ChEBI" id="CHEBI:24646"/>
        <dbReference type="ChEBI" id="CHEBI:57540"/>
        <dbReference type="ChEBI" id="CHEBI:57945"/>
        <dbReference type="ChEBI" id="CHEBI:132124"/>
    </reaction>
</comment>
<evidence type="ECO:0000256" key="5">
    <source>
        <dbReference type="HAMAP-Rule" id="MF_01350"/>
    </source>
</evidence>
<keyword evidence="5" id="KW-1278">Translocase</keyword>
<keyword evidence="4 5" id="KW-0472">Membrane</keyword>
<comment type="similarity">
    <text evidence="5 6">Belongs to the complex I subunit 1 family.</text>
</comment>
<evidence type="ECO:0000256" key="4">
    <source>
        <dbReference type="ARBA" id="ARBA00023136"/>
    </source>
</evidence>
<sequence length="354" mass="39407">MSVLTFKVILILILFLVSLLVAAYSTWGERKVAAVMQDRIGPNRTGPFGLLQPLADGGKFFFKEDFTPANADKFLFVLGPSLVMFISLITGAVIPWGKSLNIGGESFALQIADIDVGVLYLIGMLSIGVYGILLGGWASNNKYSLIGAIRASSQMISYELAMGLCLLCIILMSGSLNLSEIVAQQGTGKIWGILPEVSGMNWNIFYQPLAFIIFFVTALAETNRAPFDLAECENELVNGYHTEYSSMKLGLYMFGEYVNLFISSAFITCLFFGGYQYPGIDWVTENWGENWAGVLSILAMFTKVVIGILIFMWIRWTLPRFRYDQLMHLGWKKFIPLSLVNLLITAVVMLLIHR</sequence>
<keyword evidence="5" id="KW-0830">Ubiquinone</keyword>
<dbReference type="HAMAP" id="MF_01350">
    <property type="entry name" value="NDH1_NuoH"/>
    <property type="match status" value="1"/>
</dbReference>
<dbReference type="RefSeq" id="WP_073178899.1">
    <property type="nucleotide sequence ID" value="NZ_CP171011.1"/>
</dbReference>
<accession>A0A1M6D9C4</accession>
<keyword evidence="5 6" id="KW-0520">NAD</keyword>
<dbReference type="PANTHER" id="PTHR11432">
    <property type="entry name" value="NADH DEHYDROGENASE SUBUNIT 1"/>
    <property type="match status" value="1"/>
</dbReference>
<proteinExistence type="inferred from homology"/>
<dbReference type="GO" id="GO:0048038">
    <property type="term" value="F:quinone binding"/>
    <property type="evidence" value="ECO:0007669"/>
    <property type="project" value="UniProtKB-KW"/>
</dbReference>
<evidence type="ECO:0000313" key="7">
    <source>
        <dbReference type="EMBL" id="SHI69759.1"/>
    </source>
</evidence>
<dbReference type="OrthoDB" id="9803734at2"/>
<dbReference type="STRING" id="1118202.SAMN05443429_103162"/>
<reference evidence="7 8" key="1">
    <citation type="submission" date="2016-11" db="EMBL/GenBank/DDBJ databases">
        <authorList>
            <person name="Jaros S."/>
            <person name="Januszkiewicz K."/>
            <person name="Wedrychowicz H."/>
        </authorList>
    </citation>
    <scope>NUCLEOTIDE SEQUENCE [LARGE SCALE GENOMIC DNA]</scope>
    <source>
        <strain evidence="7 8">DSM 25479</strain>
    </source>
</reference>
<evidence type="ECO:0000256" key="3">
    <source>
        <dbReference type="ARBA" id="ARBA00022989"/>
    </source>
</evidence>
<comment type="subcellular location">
    <subcellularLocation>
        <location evidence="5 6">Cell membrane</location>
        <topology evidence="5 6">Multi-pass membrane protein</topology>
    </subcellularLocation>
    <subcellularLocation>
        <location evidence="1">Membrane</location>
        <topology evidence="1">Multi-pass membrane protein</topology>
    </subcellularLocation>
</comment>
<dbReference type="GO" id="GO:0009060">
    <property type="term" value="P:aerobic respiration"/>
    <property type="evidence" value="ECO:0007669"/>
    <property type="project" value="TreeGrafter"/>
</dbReference>
<feature type="transmembrane region" description="Helical" evidence="5">
    <location>
        <begin position="74"/>
        <end position="97"/>
    </location>
</feature>
<keyword evidence="5" id="KW-0874">Quinone</keyword>
<keyword evidence="2 5" id="KW-0812">Transmembrane</keyword>
<feature type="transmembrane region" description="Helical" evidence="5">
    <location>
        <begin position="334"/>
        <end position="352"/>
    </location>
</feature>
<evidence type="ECO:0000256" key="6">
    <source>
        <dbReference type="RuleBase" id="RU000471"/>
    </source>
</evidence>
<dbReference type="InterPro" id="IPR018086">
    <property type="entry name" value="NADH_UbQ_OxRdtase_su1_CS"/>
</dbReference>
<keyword evidence="8" id="KW-1185">Reference proteome</keyword>
<name>A0A1M6D9C4_9FLAO</name>
<dbReference type="PANTHER" id="PTHR11432:SF3">
    <property type="entry name" value="NADH-UBIQUINONE OXIDOREDUCTASE CHAIN 1"/>
    <property type="match status" value="1"/>
</dbReference>
<dbReference type="PROSITE" id="PS00668">
    <property type="entry name" value="COMPLEX1_ND1_2"/>
    <property type="match status" value="1"/>
</dbReference>
<feature type="transmembrane region" description="Helical" evidence="5">
    <location>
        <begin position="160"/>
        <end position="182"/>
    </location>
</feature>
<evidence type="ECO:0000256" key="1">
    <source>
        <dbReference type="ARBA" id="ARBA00004141"/>
    </source>
</evidence>
<keyword evidence="3 5" id="KW-1133">Transmembrane helix</keyword>
<feature type="transmembrane region" description="Helical" evidence="5">
    <location>
        <begin position="290"/>
        <end position="314"/>
    </location>
</feature>
<dbReference type="GO" id="GO:0016655">
    <property type="term" value="F:oxidoreductase activity, acting on NAD(P)H, quinone or similar compound as acceptor"/>
    <property type="evidence" value="ECO:0007669"/>
    <property type="project" value="UniProtKB-UniRule"/>
</dbReference>
<dbReference type="GO" id="GO:0005886">
    <property type="term" value="C:plasma membrane"/>
    <property type="evidence" value="ECO:0007669"/>
    <property type="project" value="UniProtKB-SubCell"/>
</dbReference>
<dbReference type="EC" id="7.1.1.-" evidence="5"/>
<comment type="function">
    <text evidence="5">NDH-1 shuttles electrons from NADH, via FMN and iron-sulfur (Fe-S) centers, to quinones in the respiratory chain. The immediate electron acceptor for the enzyme in this species is believed to be ubiquinone. Couples the redox reaction to proton translocation (for every two electrons transferred, four hydrogen ions are translocated across the cytoplasmic membrane), and thus conserves the redox energy in a proton gradient. This subunit may bind ubiquinone.</text>
</comment>
<dbReference type="EMBL" id="FQYI01000003">
    <property type="protein sequence ID" value="SHI69759.1"/>
    <property type="molecule type" value="Genomic_DNA"/>
</dbReference>
<feature type="transmembrane region" description="Helical" evidence="5">
    <location>
        <begin position="117"/>
        <end position="139"/>
    </location>
</feature>
<feature type="transmembrane region" description="Helical" evidence="5">
    <location>
        <begin position="6"/>
        <end position="27"/>
    </location>
</feature>
<dbReference type="GO" id="GO:0003954">
    <property type="term" value="F:NADH dehydrogenase activity"/>
    <property type="evidence" value="ECO:0007669"/>
    <property type="project" value="TreeGrafter"/>
</dbReference>
<gene>
    <name evidence="5" type="primary">nuoH</name>
    <name evidence="7" type="ORF">SAMN05443429_103162</name>
</gene>
<dbReference type="Proteomes" id="UP000184335">
    <property type="component" value="Unassembled WGS sequence"/>
</dbReference>
<dbReference type="Pfam" id="PF00146">
    <property type="entry name" value="NADHdh"/>
    <property type="match status" value="1"/>
</dbReference>
<dbReference type="InterPro" id="IPR001694">
    <property type="entry name" value="NADH_UbQ_OxRdtase_su1/FPO"/>
</dbReference>
<comment type="subunit">
    <text evidence="5">NDH-1 is composed of 14 different subunits. Subunits NuoA, H, J, K, L, M, N constitute the membrane sector of the complex.</text>
</comment>
<keyword evidence="5" id="KW-1003">Cell membrane</keyword>
<organism evidence="7 8">
    <name type="scientific">Cruoricaptor ignavus</name>
    <dbReference type="NCBI Taxonomy" id="1118202"/>
    <lineage>
        <taxon>Bacteria</taxon>
        <taxon>Pseudomonadati</taxon>
        <taxon>Bacteroidota</taxon>
        <taxon>Flavobacteriia</taxon>
        <taxon>Flavobacteriales</taxon>
        <taxon>Weeksellaceae</taxon>
        <taxon>Cruoricaptor</taxon>
    </lineage>
</organism>
<protein>
    <recommendedName>
        <fullName evidence="5">NADH-quinone oxidoreductase subunit H</fullName>
        <ecNumber evidence="5">7.1.1.-</ecNumber>
    </recommendedName>
    <alternativeName>
        <fullName evidence="5">NADH dehydrogenase I subunit H</fullName>
    </alternativeName>
    <alternativeName>
        <fullName evidence="5">NDH-1 subunit H</fullName>
    </alternativeName>
</protein>
<evidence type="ECO:0000256" key="2">
    <source>
        <dbReference type="ARBA" id="ARBA00022692"/>
    </source>
</evidence>
<dbReference type="NCBIfam" id="NF004741">
    <property type="entry name" value="PRK06076.1-2"/>
    <property type="match status" value="1"/>
</dbReference>
<feature type="transmembrane region" description="Helical" evidence="5">
    <location>
        <begin position="202"/>
        <end position="220"/>
    </location>
</feature>
<dbReference type="AlphaFoldDB" id="A0A1M6D9C4"/>
<evidence type="ECO:0000313" key="8">
    <source>
        <dbReference type="Proteomes" id="UP000184335"/>
    </source>
</evidence>